<keyword evidence="3" id="KW-1185">Reference proteome</keyword>
<accession>A0A4P9W169</accession>
<name>A0A4P9W169_9FUNG</name>
<feature type="region of interest" description="Disordered" evidence="1">
    <location>
        <begin position="255"/>
        <end position="276"/>
    </location>
</feature>
<feature type="region of interest" description="Disordered" evidence="1">
    <location>
        <begin position="1"/>
        <end position="22"/>
    </location>
</feature>
<sequence length="386" mass="41840">MRWLEESLPRHGGVETTASDREGGLEGLEGYSSILAAWRWSGVFLAFWGGAPLGLLDNWKGSTPTGTGMFGMMAERRNEKDGDCDGLITRRKTRDYAFVVDNADAVSQRVRLWIDGPQRWKNGPEAVEIGIESAAADGVGEFESGPTLVADVQVLEEGAAGDEESCNGGRGEARPFQAKAFERAVVMKQDEDSAGERFLPAKIELVDAREAVQKVDDIVVRCGVSHVESDLAQGRGTVRSKAAPAPRGSCMCLARERQGPPVPSRPTPGSGARLLDEPKHTPIELMDEVAVEPEDDQIPNTLPDCRPCGFVIIDRVLYSRGVKISYVQLVQINATSRPRTPKMVATSLRFVNLPESEIVKVAAIFKTRRFANIGTARCSMGTTGIG</sequence>
<dbReference type="EMBL" id="ML000089">
    <property type="protein sequence ID" value="RKO84448.1"/>
    <property type="molecule type" value="Genomic_DNA"/>
</dbReference>
<proteinExistence type="predicted"/>
<evidence type="ECO:0000313" key="3">
    <source>
        <dbReference type="Proteomes" id="UP000269721"/>
    </source>
</evidence>
<evidence type="ECO:0000313" key="2">
    <source>
        <dbReference type="EMBL" id="RKO84448.1"/>
    </source>
</evidence>
<gene>
    <name evidence="2" type="ORF">BDK51DRAFT_49862</name>
</gene>
<organism evidence="2 3">
    <name type="scientific">Blyttiomyces helicus</name>
    <dbReference type="NCBI Taxonomy" id="388810"/>
    <lineage>
        <taxon>Eukaryota</taxon>
        <taxon>Fungi</taxon>
        <taxon>Fungi incertae sedis</taxon>
        <taxon>Chytridiomycota</taxon>
        <taxon>Chytridiomycota incertae sedis</taxon>
        <taxon>Chytridiomycetes</taxon>
        <taxon>Chytridiomycetes incertae sedis</taxon>
        <taxon>Blyttiomyces</taxon>
    </lineage>
</organism>
<reference evidence="3" key="1">
    <citation type="journal article" date="2018" name="Nat. Microbiol.">
        <title>Leveraging single-cell genomics to expand the fungal tree of life.</title>
        <authorList>
            <person name="Ahrendt S.R."/>
            <person name="Quandt C.A."/>
            <person name="Ciobanu D."/>
            <person name="Clum A."/>
            <person name="Salamov A."/>
            <person name="Andreopoulos B."/>
            <person name="Cheng J.F."/>
            <person name="Woyke T."/>
            <person name="Pelin A."/>
            <person name="Henrissat B."/>
            <person name="Reynolds N.K."/>
            <person name="Benny G.L."/>
            <person name="Smith M.E."/>
            <person name="James T.Y."/>
            <person name="Grigoriev I.V."/>
        </authorList>
    </citation>
    <scope>NUCLEOTIDE SEQUENCE [LARGE SCALE GENOMIC DNA]</scope>
</reference>
<protein>
    <submittedName>
        <fullName evidence="2">Uncharacterized protein</fullName>
    </submittedName>
</protein>
<dbReference type="AlphaFoldDB" id="A0A4P9W169"/>
<evidence type="ECO:0000256" key="1">
    <source>
        <dbReference type="SAM" id="MobiDB-lite"/>
    </source>
</evidence>
<dbReference type="Proteomes" id="UP000269721">
    <property type="component" value="Unassembled WGS sequence"/>
</dbReference>